<feature type="region of interest" description="Disordered" evidence="1">
    <location>
        <begin position="1"/>
        <end position="21"/>
    </location>
</feature>
<comment type="caution">
    <text evidence="2">The sequence shown here is derived from an EMBL/GenBank/DDBJ whole genome shotgun (WGS) entry which is preliminary data.</text>
</comment>
<sequence length="176" mass="18615">MRTGTGTTHIGSGSGTGGSIAVPVPKADMKQILFRNAGYGGRIVVCSQGTTAETFDELPDNTCLKIIAGKTVRREEEEEERAFSYFGSVRVTSIRVRFGSCFVSTHFATGGTTAETVNELPDNTCLKIIAGKTTDMVVNRGGETRGADCGTDGGGGGGFFTTFGRRHHHHCPPSSY</sequence>
<evidence type="ECO:0000313" key="2">
    <source>
        <dbReference type="EMBL" id="KAJ9562407.1"/>
    </source>
</evidence>
<name>A0AA38U3B5_9ASTR</name>
<organism evidence="2 3">
    <name type="scientific">Centaurea solstitialis</name>
    <name type="common">yellow star-thistle</name>
    <dbReference type="NCBI Taxonomy" id="347529"/>
    <lineage>
        <taxon>Eukaryota</taxon>
        <taxon>Viridiplantae</taxon>
        <taxon>Streptophyta</taxon>
        <taxon>Embryophyta</taxon>
        <taxon>Tracheophyta</taxon>
        <taxon>Spermatophyta</taxon>
        <taxon>Magnoliopsida</taxon>
        <taxon>eudicotyledons</taxon>
        <taxon>Gunneridae</taxon>
        <taxon>Pentapetalae</taxon>
        <taxon>asterids</taxon>
        <taxon>campanulids</taxon>
        <taxon>Asterales</taxon>
        <taxon>Asteraceae</taxon>
        <taxon>Carduoideae</taxon>
        <taxon>Cardueae</taxon>
        <taxon>Centaureinae</taxon>
        <taxon>Centaurea</taxon>
    </lineage>
</organism>
<gene>
    <name evidence="2" type="ORF">OSB04_007567</name>
</gene>
<protein>
    <submittedName>
        <fullName evidence="2">Uncharacterized protein</fullName>
    </submittedName>
</protein>
<reference evidence="2" key="1">
    <citation type="submission" date="2023-03" db="EMBL/GenBank/DDBJ databases">
        <title>Chromosome-scale reference genome and RAD-based genetic map of yellow starthistle (Centaurea solstitialis) reveal putative structural variation and QTLs associated with invader traits.</title>
        <authorList>
            <person name="Reatini B."/>
            <person name="Cang F.A."/>
            <person name="Jiang Q."/>
            <person name="Mckibben M.T.W."/>
            <person name="Barker M.S."/>
            <person name="Rieseberg L.H."/>
            <person name="Dlugosch K.M."/>
        </authorList>
    </citation>
    <scope>NUCLEOTIDE SEQUENCE</scope>
    <source>
        <strain evidence="2">CAN-66</strain>
        <tissue evidence="2">Leaf</tissue>
    </source>
</reference>
<proteinExistence type="predicted"/>
<dbReference type="AlphaFoldDB" id="A0AA38U3B5"/>
<dbReference type="EMBL" id="JARYMX010000002">
    <property type="protein sequence ID" value="KAJ9562407.1"/>
    <property type="molecule type" value="Genomic_DNA"/>
</dbReference>
<dbReference type="Proteomes" id="UP001172457">
    <property type="component" value="Chromosome 2"/>
</dbReference>
<feature type="compositionally biased region" description="Low complexity" evidence="1">
    <location>
        <begin position="1"/>
        <end position="11"/>
    </location>
</feature>
<keyword evidence="3" id="KW-1185">Reference proteome</keyword>
<evidence type="ECO:0000256" key="1">
    <source>
        <dbReference type="SAM" id="MobiDB-lite"/>
    </source>
</evidence>
<accession>A0AA38U3B5</accession>
<evidence type="ECO:0000313" key="3">
    <source>
        <dbReference type="Proteomes" id="UP001172457"/>
    </source>
</evidence>